<proteinExistence type="predicted"/>
<evidence type="ECO:0000259" key="7">
    <source>
        <dbReference type="PROSITE" id="PS51665"/>
    </source>
</evidence>
<dbReference type="GO" id="GO:0005516">
    <property type="term" value="F:calmodulin binding"/>
    <property type="evidence" value="ECO:0007669"/>
    <property type="project" value="TreeGrafter"/>
</dbReference>
<evidence type="ECO:0000256" key="3">
    <source>
        <dbReference type="ARBA" id="ARBA00022490"/>
    </source>
</evidence>
<dbReference type="EMBL" id="JAFNEN010000386">
    <property type="protein sequence ID" value="KAG8184128.1"/>
    <property type="molecule type" value="Genomic_DNA"/>
</dbReference>
<organism evidence="8 9">
    <name type="scientific">Oedothorax gibbosus</name>
    <dbReference type="NCBI Taxonomy" id="931172"/>
    <lineage>
        <taxon>Eukaryota</taxon>
        <taxon>Metazoa</taxon>
        <taxon>Ecdysozoa</taxon>
        <taxon>Arthropoda</taxon>
        <taxon>Chelicerata</taxon>
        <taxon>Arachnida</taxon>
        <taxon>Araneae</taxon>
        <taxon>Araneomorphae</taxon>
        <taxon>Entelegynae</taxon>
        <taxon>Araneoidea</taxon>
        <taxon>Linyphiidae</taxon>
        <taxon>Erigoninae</taxon>
        <taxon>Oedothorax</taxon>
    </lineage>
</organism>
<dbReference type="InterPro" id="IPR052102">
    <property type="entry name" value="Enkurin_domain-protein"/>
</dbReference>
<keyword evidence="4" id="KW-0206">Cytoskeleton</keyword>
<keyword evidence="6" id="KW-0175">Coiled coil</keyword>
<sequence>MTEFQKILISKKFKEIEPHTENIYNLVPISTNEQTKRTLKYESIYSNLTKAFYESIKKPHQTMGYAEVSLKPPQEFLKKHTRETRPRPNKEEIHTRCLNSDHKKPPVPRRHEIPLILNENRNFIEQNRLNALRKPALKPAKKYADSRRGDTFFLEFSGLVPKFTRKQEFGKTPKYLVLRKKDLEDSKKAFQNSNAESKLIKLSHEERDDLLEGLRANWEYLNSKYITLPLKIDTKSMKTRKLDLERQLDLLEHDIYFLEKNEENDIYILPQ</sequence>
<dbReference type="GO" id="GO:0005879">
    <property type="term" value="C:axonemal microtubule"/>
    <property type="evidence" value="ECO:0007669"/>
    <property type="project" value="TreeGrafter"/>
</dbReference>
<protein>
    <recommendedName>
        <fullName evidence="7">Enkurin domain-containing protein</fullName>
    </recommendedName>
</protein>
<dbReference type="GO" id="GO:0001669">
    <property type="term" value="C:acrosomal vesicle"/>
    <property type="evidence" value="ECO:0007669"/>
    <property type="project" value="TreeGrafter"/>
</dbReference>
<keyword evidence="9" id="KW-1185">Reference proteome</keyword>
<evidence type="ECO:0000256" key="1">
    <source>
        <dbReference type="ARBA" id="ARBA00004138"/>
    </source>
</evidence>
<feature type="domain" description="Enkurin" evidence="7">
    <location>
        <begin position="174"/>
        <end position="266"/>
    </location>
</feature>
<dbReference type="Proteomes" id="UP000827092">
    <property type="component" value="Unassembled WGS sequence"/>
</dbReference>
<evidence type="ECO:0000256" key="6">
    <source>
        <dbReference type="SAM" id="Coils"/>
    </source>
</evidence>
<name>A0AAV6UJZ7_9ARAC</name>
<dbReference type="Pfam" id="PF13864">
    <property type="entry name" value="Enkurin"/>
    <property type="match status" value="1"/>
</dbReference>
<evidence type="ECO:0000256" key="5">
    <source>
        <dbReference type="ARBA" id="ARBA00023273"/>
    </source>
</evidence>
<feature type="coiled-coil region" evidence="6">
    <location>
        <begin position="234"/>
        <end position="261"/>
    </location>
</feature>
<accession>A0AAV6UJZ7</accession>
<evidence type="ECO:0000256" key="2">
    <source>
        <dbReference type="ARBA" id="ARBA00004245"/>
    </source>
</evidence>
<evidence type="ECO:0000313" key="9">
    <source>
        <dbReference type="Proteomes" id="UP000827092"/>
    </source>
</evidence>
<dbReference type="InterPro" id="IPR027012">
    <property type="entry name" value="Enkurin_dom"/>
</dbReference>
<dbReference type="PANTHER" id="PTHR21490">
    <property type="entry name" value="ENKURIN-RELATED"/>
    <property type="match status" value="1"/>
</dbReference>
<reference evidence="8 9" key="1">
    <citation type="journal article" date="2022" name="Nat. Ecol. Evol.">
        <title>A masculinizing supergene underlies an exaggerated male reproductive morph in a spider.</title>
        <authorList>
            <person name="Hendrickx F."/>
            <person name="De Corte Z."/>
            <person name="Sonet G."/>
            <person name="Van Belleghem S.M."/>
            <person name="Kostlbacher S."/>
            <person name="Vangestel C."/>
        </authorList>
    </citation>
    <scope>NUCLEOTIDE SEQUENCE [LARGE SCALE GENOMIC DNA]</scope>
    <source>
        <strain evidence="8">W744_W776</strain>
    </source>
</reference>
<dbReference type="AlphaFoldDB" id="A0AAV6UJZ7"/>
<dbReference type="PROSITE" id="PS51665">
    <property type="entry name" value="ENKURIN"/>
    <property type="match status" value="1"/>
</dbReference>
<comment type="caution">
    <text evidence="8">The sequence shown here is derived from an EMBL/GenBank/DDBJ whole genome shotgun (WGS) entry which is preliminary data.</text>
</comment>
<evidence type="ECO:0000313" key="8">
    <source>
        <dbReference type="EMBL" id="KAG8184128.1"/>
    </source>
</evidence>
<dbReference type="PANTHER" id="PTHR21490:SF0">
    <property type="entry name" value="ENKURIN"/>
    <property type="match status" value="1"/>
</dbReference>
<keyword evidence="5" id="KW-0966">Cell projection</keyword>
<comment type="subcellular location">
    <subcellularLocation>
        <location evidence="1">Cell projection</location>
        <location evidence="1">Cilium</location>
    </subcellularLocation>
    <subcellularLocation>
        <location evidence="2">Cytoplasm</location>
        <location evidence="2">Cytoskeleton</location>
    </subcellularLocation>
</comment>
<evidence type="ECO:0000256" key="4">
    <source>
        <dbReference type="ARBA" id="ARBA00023212"/>
    </source>
</evidence>
<gene>
    <name evidence="8" type="ORF">JTE90_008910</name>
</gene>
<keyword evidence="3" id="KW-0963">Cytoplasm</keyword>